<evidence type="ECO:0000313" key="3">
    <source>
        <dbReference type="Proteomes" id="UP000241546"/>
    </source>
</evidence>
<dbReference type="GeneID" id="36602261"/>
<proteinExistence type="predicted"/>
<evidence type="ECO:0000313" key="2">
    <source>
        <dbReference type="EMBL" id="PTB66854.1"/>
    </source>
</evidence>
<feature type="compositionally biased region" description="Basic and acidic residues" evidence="1">
    <location>
        <begin position="45"/>
        <end position="72"/>
    </location>
</feature>
<accession>A0A2T4BC02</accession>
<dbReference type="Proteomes" id="UP000241546">
    <property type="component" value="Unassembled WGS sequence"/>
</dbReference>
<feature type="compositionally biased region" description="Basic residues" evidence="1">
    <location>
        <begin position="73"/>
        <end position="101"/>
    </location>
</feature>
<dbReference type="AlphaFoldDB" id="A0A2T4BC02"/>
<dbReference type="OrthoDB" id="10513672at2759"/>
<organism evidence="2 3">
    <name type="scientific">Trichoderma citrinoviride</name>
    <dbReference type="NCBI Taxonomy" id="58853"/>
    <lineage>
        <taxon>Eukaryota</taxon>
        <taxon>Fungi</taxon>
        <taxon>Dikarya</taxon>
        <taxon>Ascomycota</taxon>
        <taxon>Pezizomycotina</taxon>
        <taxon>Sordariomycetes</taxon>
        <taxon>Hypocreomycetidae</taxon>
        <taxon>Hypocreales</taxon>
        <taxon>Hypocreaceae</taxon>
        <taxon>Trichoderma</taxon>
    </lineage>
</organism>
<reference evidence="3" key="1">
    <citation type="submission" date="2016-07" db="EMBL/GenBank/DDBJ databases">
        <title>Multiple horizontal gene transfer events from other fungi enriched the ability of initially mycotrophic Trichoderma (Ascomycota) to feed on dead plant biomass.</title>
        <authorList>
            <consortium name="DOE Joint Genome Institute"/>
            <person name="Atanasova L."/>
            <person name="Chenthamara K."/>
            <person name="Zhang J."/>
            <person name="Grujic M."/>
            <person name="Henrissat B."/>
            <person name="Kuo A."/>
            <person name="Aerts A."/>
            <person name="Salamov A."/>
            <person name="Lipzen A."/>
            <person name="Labutti K."/>
            <person name="Barry K."/>
            <person name="Miao Y."/>
            <person name="Rahimi M.J."/>
            <person name="Shen Q."/>
            <person name="Grigoriev I.V."/>
            <person name="Kubicek C.P."/>
            <person name="Druzhinina I.S."/>
        </authorList>
    </citation>
    <scope>NUCLEOTIDE SEQUENCE [LARGE SCALE GENOMIC DNA]</scope>
    <source>
        <strain evidence="3">TUCIM 6016</strain>
    </source>
</reference>
<sequence length="119" mass="14273">MMLQDVLIFLVKVGFGLLLRQHIYMIIREDVGPLAERYFRWRNEQQRENERQAEAEPEAEDVRNAEPEEAHVPKRAKVRKTTYRRYKRRGGHANPRQRKARHAEERRRAAAAAARRRDE</sequence>
<dbReference type="EMBL" id="KZ680212">
    <property type="protein sequence ID" value="PTB66854.1"/>
    <property type="molecule type" value="Genomic_DNA"/>
</dbReference>
<evidence type="ECO:0000256" key="1">
    <source>
        <dbReference type="SAM" id="MobiDB-lite"/>
    </source>
</evidence>
<protein>
    <submittedName>
        <fullName evidence="2">Uncharacterized protein</fullName>
    </submittedName>
</protein>
<dbReference type="RefSeq" id="XP_024750174.1">
    <property type="nucleotide sequence ID" value="XM_024894143.1"/>
</dbReference>
<gene>
    <name evidence="2" type="ORF">BBK36DRAFT_1158806</name>
</gene>
<name>A0A2T4BC02_9HYPO</name>
<feature type="region of interest" description="Disordered" evidence="1">
    <location>
        <begin position="45"/>
        <end position="119"/>
    </location>
</feature>
<keyword evidence="3" id="KW-1185">Reference proteome</keyword>